<organism evidence="1 2">
    <name type="scientific">Acanthoscelides obtectus</name>
    <name type="common">Bean weevil</name>
    <name type="synonym">Bruchus obtectus</name>
    <dbReference type="NCBI Taxonomy" id="200917"/>
    <lineage>
        <taxon>Eukaryota</taxon>
        <taxon>Metazoa</taxon>
        <taxon>Ecdysozoa</taxon>
        <taxon>Arthropoda</taxon>
        <taxon>Hexapoda</taxon>
        <taxon>Insecta</taxon>
        <taxon>Pterygota</taxon>
        <taxon>Neoptera</taxon>
        <taxon>Endopterygota</taxon>
        <taxon>Coleoptera</taxon>
        <taxon>Polyphaga</taxon>
        <taxon>Cucujiformia</taxon>
        <taxon>Chrysomeloidea</taxon>
        <taxon>Chrysomelidae</taxon>
        <taxon>Bruchinae</taxon>
        <taxon>Bruchini</taxon>
        <taxon>Acanthoscelides</taxon>
    </lineage>
</organism>
<protein>
    <submittedName>
        <fullName evidence="1">Uncharacterized protein</fullName>
    </submittedName>
</protein>
<dbReference type="AlphaFoldDB" id="A0A9P0PU99"/>
<evidence type="ECO:0000313" key="2">
    <source>
        <dbReference type="Proteomes" id="UP001152888"/>
    </source>
</evidence>
<sequence>MNDPGYVALLAQVQIVVVSELKNDQQTYYLRLSSTIFLETNSFGLVTLPKGLGISRKLKDLVILFKLRSDSKLTPGLMRVVPLRILGLLNCSHRVRSGGYET</sequence>
<dbReference type="EMBL" id="CAKOFQ010007323">
    <property type="protein sequence ID" value="CAH1998307.1"/>
    <property type="molecule type" value="Genomic_DNA"/>
</dbReference>
<evidence type="ECO:0000313" key="1">
    <source>
        <dbReference type="EMBL" id="CAH1998307.1"/>
    </source>
</evidence>
<dbReference type="Proteomes" id="UP001152888">
    <property type="component" value="Unassembled WGS sequence"/>
</dbReference>
<accession>A0A9P0PU99</accession>
<gene>
    <name evidence="1" type="ORF">ACAOBT_LOCUS24295</name>
</gene>
<name>A0A9P0PU99_ACAOB</name>
<proteinExistence type="predicted"/>
<comment type="caution">
    <text evidence="1">The sequence shown here is derived from an EMBL/GenBank/DDBJ whole genome shotgun (WGS) entry which is preliminary data.</text>
</comment>
<reference evidence="1" key="1">
    <citation type="submission" date="2022-03" db="EMBL/GenBank/DDBJ databases">
        <authorList>
            <person name="Sayadi A."/>
        </authorList>
    </citation>
    <scope>NUCLEOTIDE SEQUENCE</scope>
</reference>
<keyword evidence="2" id="KW-1185">Reference proteome</keyword>